<evidence type="ECO:0000313" key="1">
    <source>
        <dbReference type="EMBL" id="MFB9906335.1"/>
    </source>
</evidence>
<protein>
    <submittedName>
        <fullName evidence="1">Uncharacterized protein</fullName>
    </submittedName>
</protein>
<dbReference type="EMBL" id="JBHLZU010000018">
    <property type="protein sequence ID" value="MFB9906335.1"/>
    <property type="molecule type" value="Genomic_DNA"/>
</dbReference>
<sequence>MAGVTPAELWRGVRAVLEQVIAQEVAVPPCLPERAMRAVRADQVAEQGKP</sequence>
<evidence type="ECO:0000313" key="2">
    <source>
        <dbReference type="Proteomes" id="UP001589693"/>
    </source>
</evidence>
<organism evidence="1 2">
    <name type="scientific">Allokutzneria oryzae</name>
    <dbReference type="NCBI Taxonomy" id="1378989"/>
    <lineage>
        <taxon>Bacteria</taxon>
        <taxon>Bacillati</taxon>
        <taxon>Actinomycetota</taxon>
        <taxon>Actinomycetes</taxon>
        <taxon>Pseudonocardiales</taxon>
        <taxon>Pseudonocardiaceae</taxon>
        <taxon>Allokutzneria</taxon>
    </lineage>
</organism>
<accession>A0ABV5ZZK0</accession>
<gene>
    <name evidence="1" type="ORF">ACFFQA_20565</name>
</gene>
<reference evidence="1 2" key="1">
    <citation type="submission" date="2024-09" db="EMBL/GenBank/DDBJ databases">
        <authorList>
            <person name="Sun Q."/>
            <person name="Mori K."/>
        </authorList>
    </citation>
    <scope>NUCLEOTIDE SEQUENCE [LARGE SCALE GENOMIC DNA]</scope>
    <source>
        <strain evidence="1 2">TBRC 7907</strain>
    </source>
</reference>
<name>A0ABV5ZZK0_9PSEU</name>
<comment type="caution">
    <text evidence="1">The sequence shown here is derived from an EMBL/GenBank/DDBJ whole genome shotgun (WGS) entry which is preliminary data.</text>
</comment>
<keyword evidence="2" id="KW-1185">Reference proteome</keyword>
<dbReference type="Proteomes" id="UP001589693">
    <property type="component" value="Unassembled WGS sequence"/>
</dbReference>
<proteinExistence type="predicted"/>
<dbReference type="RefSeq" id="WP_377854477.1">
    <property type="nucleotide sequence ID" value="NZ_JBHLZU010000018.1"/>
</dbReference>